<sequence>MVTASRPPSNYIRATQQYSFDDQAIRIRIINIIAPKLPMAHPNNTATLATHISQALTRMKRLGELGPRGITSVNNVFLGVGYEGMNCYMGLMVNAPDAGAVRAFFRGDMLEIAAKLAMSSEQAMHELEKRFVSALSRQYDQIRDAKLPQKRW</sequence>
<accession>A0ABR3QQ67</accession>
<name>A0ABR3QQ67_9PLEO</name>
<comment type="caution">
    <text evidence="1">The sequence shown here is derived from an EMBL/GenBank/DDBJ whole genome shotgun (WGS) entry which is preliminary data.</text>
</comment>
<evidence type="ECO:0000313" key="1">
    <source>
        <dbReference type="EMBL" id="KAL1594255.1"/>
    </source>
</evidence>
<evidence type="ECO:0000313" key="2">
    <source>
        <dbReference type="Proteomes" id="UP001521222"/>
    </source>
</evidence>
<keyword evidence="2" id="KW-1185">Reference proteome</keyword>
<dbReference type="EMBL" id="JAKIXB020000036">
    <property type="protein sequence ID" value="KAL1594255.1"/>
    <property type="molecule type" value="Genomic_DNA"/>
</dbReference>
<reference evidence="1 2" key="1">
    <citation type="submission" date="2024-02" db="EMBL/GenBank/DDBJ databases">
        <title>De novo assembly and annotation of 12 fungi associated with fruit tree decline syndrome in Ontario, Canada.</title>
        <authorList>
            <person name="Sulman M."/>
            <person name="Ellouze W."/>
            <person name="Ilyukhin E."/>
        </authorList>
    </citation>
    <scope>NUCLEOTIDE SEQUENCE [LARGE SCALE GENOMIC DNA]</scope>
    <source>
        <strain evidence="1 2">M97-236</strain>
    </source>
</reference>
<gene>
    <name evidence="1" type="ORF">SLS59_008879</name>
</gene>
<proteinExistence type="predicted"/>
<dbReference type="Proteomes" id="UP001521222">
    <property type="component" value="Unassembled WGS sequence"/>
</dbReference>
<organism evidence="1 2">
    <name type="scientific">Nothophoma quercina</name>
    <dbReference type="NCBI Taxonomy" id="749835"/>
    <lineage>
        <taxon>Eukaryota</taxon>
        <taxon>Fungi</taxon>
        <taxon>Dikarya</taxon>
        <taxon>Ascomycota</taxon>
        <taxon>Pezizomycotina</taxon>
        <taxon>Dothideomycetes</taxon>
        <taxon>Pleosporomycetidae</taxon>
        <taxon>Pleosporales</taxon>
        <taxon>Pleosporineae</taxon>
        <taxon>Didymellaceae</taxon>
        <taxon>Nothophoma</taxon>
    </lineage>
</organism>
<protein>
    <submittedName>
        <fullName evidence="1">Uncharacterized protein</fullName>
    </submittedName>
</protein>